<evidence type="ECO:0000313" key="4">
    <source>
        <dbReference type="Proteomes" id="UP000199088"/>
    </source>
</evidence>
<dbReference type="Proteomes" id="UP000199088">
    <property type="component" value="Unassembled WGS sequence"/>
</dbReference>
<dbReference type="InterPro" id="IPR051927">
    <property type="entry name" value="Zn_Chap_cDPG_Synth"/>
</dbReference>
<dbReference type="PANTHER" id="PTHR43603:SF1">
    <property type="entry name" value="ZINC-REGULATED GTPASE METALLOPROTEIN ACTIVATOR 1"/>
    <property type="match status" value="1"/>
</dbReference>
<reference evidence="4" key="1">
    <citation type="submission" date="2016-10" db="EMBL/GenBank/DDBJ databases">
        <authorList>
            <person name="Varghese N."/>
            <person name="Submissions S."/>
        </authorList>
    </citation>
    <scope>NUCLEOTIDE SEQUENCE [LARGE SCALE GENOMIC DNA]</scope>
    <source>
        <strain evidence="4">DSM 45843</strain>
    </source>
</reference>
<sequence>MSRTPLVLVAGLHREHTGRAAAHLLASAPGTVLVHHDVRGLAEGVVLRTVTDGAGRTERTALELAHGCLSCTLRLDVLPLLRALAERSDVERVVLQLDPALEPEQLCVALDALVLDDGSTAGEAVAVEAVVGVLAAATWLDDVTGEETMAERGMAATADDERTVAQVLLGLTGFADVLLLAGPPVDDWTAARLHAALDRWTPSARTGSIEHWRPARVLTGLPRTARRGRVRHPHDAQLTGQPPLDADAGIELVRFSARRPFHPERLHEAFDVLLDGVVGARGRLWLATQHEHAVWLESAGGGLQIGDAGQWLATIGDDEQLWAQVDDERRVAAALRWDPVHGDRDTELVVLTHRQPADVLTGALAGALLTDEELALGPEGWRAFEDPFGETHTDPCEASSPADPSTHLSEENR</sequence>
<dbReference type="Pfam" id="PF07683">
    <property type="entry name" value="CobW_C"/>
    <property type="match status" value="1"/>
</dbReference>
<feature type="region of interest" description="Disordered" evidence="1">
    <location>
        <begin position="382"/>
        <end position="413"/>
    </location>
</feature>
<evidence type="ECO:0000259" key="2">
    <source>
        <dbReference type="SMART" id="SM00833"/>
    </source>
</evidence>
<evidence type="ECO:0000313" key="3">
    <source>
        <dbReference type="EMBL" id="SDP33502.1"/>
    </source>
</evidence>
<proteinExistence type="predicted"/>
<keyword evidence="4" id="KW-1185">Reference proteome</keyword>
<dbReference type="Gene3D" id="3.40.50.300">
    <property type="entry name" value="P-loop containing nucleotide triphosphate hydrolases"/>
    <property type="match status" value="1"/>
</dbReference>
<name>A0A1H0RVA0_9ACTN</name>
<organism evidence="3 4">
    <name type="scientific">Klenkia soli</name>
    <dbReference type="NCBI Taxonomy" id="1052260"/>
    <lineage>
        <taxon>Bacteria</taxon>
        <taxon>Bacillati</taxon>
        <taxon>Actinomycetota</taxon>
        <taxon>Actinomycetes</taxon>
        <taxon>Geodermatophilales</taxon>
        <taxon>Geodermatophilaceae</taxon>
        <taxon>Klenkia</taxon>
    </lineage>
</organism>
<feature type="domain" description="CobW C-terminal" evidence="2">
    <location>
        <begin position="250"/>
        <end position="368"/>
    </location>
</feature>
<evidence type="ECO:0000256" key="1">
    <source>
        <dbReference type="SAM" id="MobiDB-lite"/>
    </source>
</evidence>
<dbReference type="STRING" id="1052260.SAMN05660199_03648"/>
<dbReference type="NCBIfam" id="NF047431">
    <property type="entry name" value="hiber_recruit"/>
    <property type="match status" value="1"/>
</dbReference>
<dbReference type="OrthoDB" id="9808822at2"/>
<dbReference type="Pfam" id="PF02492">
    <property type="entry name" value="cobW"/>
    <property type="match status" value="1"/>
</dbReference>
<dbReference type="RefSeq" id="WP_091247810.1">
    <property type="nucleotide sequence ID" value="NZ_FNIR01000012.1"/>
</dbReference>
<dbReference type="InterPro" id="IPR003495">
    <property type="entry name" value="CobW/HypB/UreG_nucleotide-bd"/>
</dbReference>
<gene>
    <name evidence="3" type="ORF">SAMN05660199_03648</name>
</gene>
<dbReference type="SMART" id="SM00833">
    <property type="entry name" value="CobW_C"/>
    <property type="match status" value="1"/>
</dbReference>
<accession>A0A1H0RVA0</accession>
<dbReference type="EMBL" id="FNIR01000012">
    <property type="protein sequence ID" value="SDP33502.1"/>
    <property type="molecule type" value="Genomic_DNA"/>
</dbReference>
<protein>
    <submittedName>
        <fullName evidence="3">GTPase, G3E family</fullName>
    </submittedName>
</protein>
<dbReference type="PANTHER" id="PTHR43603">
    <property type="entry name" value="COBW DOMAIN-CONTAINING PROTEIN DDB_G0274527"/>
    <property type="match status" value="1"/>
</dbReference>
<dbReference type="AlphaFoldDB" id="A0A1H0RVA0"/>
<feature type="compositionally biased region" description="Basic and acidic residues" evidence="1">
    <location>
        <begin position="382"/>
        <end position="395"/>
    </location>
</feature>
<dbReference type="InterPro" id="IPR027417">
    <property type="entry name" value="P-loop_NTPase"/>
</dbReference>
<dbReference type="InterPro" id="IPR011629">
    <property type="entry name" value="CobW-like_C"/>
</dbReference>
<dbReference type="SUPFAM" id="SSF90002">
    <property type="entry name" value="Hypothetical protein YjiA, C-terminal domain"/>
    <property type="match status" value="1"/>
</dbReference>